<gene>
    <name evidence="1" type="ORF">B0H16DRAFT_747125</name>
</gene>
<evidence type="ECO:0000313" key="2">
    <source>
        <dbReference type="Proteomes" id="UP001215598"/>
    </source>
</evidence>
<comment type="caution">
    <text evidence="1">The sequence shown here is derived from an EMBL/GenBank/DDBJ whole genome shotgun (WGS) entry which is preliminary data.</text>
</comment>
<dbReference type="EMBL" id="JARKIB010000052">
    <property type="protein sequence ID" value="KAJ7754530.1"/>
    <property type="molecule type" value="Genomic_DNA"/>
</dbReference>
<sequence>MSELDEDVFFCVLSHVQEPKTVHALLRAVPKSHPLFSVALRRLLELPIYLDSYDAIVKSKQIIDYLVSPNASKEALAIAQAIQHLVIAVEAVRYKVEEGAVGPRWTSVGDDVLAFRDSLSKLFERTRSLKSLDYYSCPGAPLSAENIEALATCERLYAFHVDASTKRAIWNRMADAEDYEIWNITPFITSLGPSITLFELRGVCMAMLNAILSHRDVLATYKNLQHLKMDITEGAWDWGGGEGTPQRGASSEFMFPFLGFPAVRRFELVVSDFTIHQPRAGPLNLVDCSLLTALSIDVRRGCVTPDLSILMNRH</sequence>
<dbReference type="Proteomes" id="UP001215598">
    <property type="component" value="Unassembled WGS sequence"/>
</dbReference>
<evidence type="ECO:0000313" key="1">
    <source>
        <dbReference type="EMBL" id="KAJ7754530.1"/>
    </source>
</evidence>
<proteinExistence type="predicted"/>
<reference evidence="1" key="1">
    <citation type="submission" date="2023-03" db="EMBL/GenBank/DDBJ databases">
        <title>Massive genome expansion in bonnet fungi (Mycena s.s.) driven by repeated elements and novel gene families across ecological guilds.</title>
        <authorList>
            <consortium name="Lawrence Berkeley National Laboratory"/>
            <person name="Harder C.B."/>
            <person name="Miyauchi S."/>
            <person name="Viragh M."/>
            <person name="Kuo A."/>
            <person name="Thoen E."/>
            <person name="Andreopoulos B."/>
            <person name="Lu D."/>
            <person name="Skrede I."/>
            <person name="Drula E."/>
            <person name="Henrissat B."/>
            <person name="Morin E."/>
            <person name="Kohler A."/>
            <person name="Barry K."/>
            <person name="LaButti K."/>
            <person name="Morin E."/>
            <person name="Salamov A."/>
            <person name="Lipzen A."/>
            <person name="Mereny Z."/>
            <person name="Hegedus B."/>
            <person name="Baldrian P."/>
            <person name="Stursova M."/>
            <person name="Weitz H."/>
            <person name="Taylor A."/>
            <person name="Grigoriev I.V."/>
            <person name="Nagy L.G."/>
            <person name="Martin F."/>
            <person name="Kauserud H."/>
        </authorList>
    </citation>
    <scope>NUCLEOTIDE SEQUENCE</scope>
    <source>
        <strain evidence="1">CBHHK182m</strain>
    </source>
</reference>
<dbReference type="AlphaFoldDB" id="A0AAD7J0K8"/>
<organism evidence="1 2">
    <name type="scientific">Mycena metata</name>
    <dbReference type="NCBI Taxonomy" id="1033252"/>
    <lineage>
        <taxon>Eukaryota</taxon>
        <taxon>Fungi</taxon>
        <taxon>Dikarya</taxon>
        <taxon>Basidiomycota</taxon>
        <taxon>Agaricomycotina</taxon>
        <taxon>Agaricomycetes</taxon>
        <taxon>Agaricomycetidae</taxon>
        <taxon>Agaricales</taxon>
        <taxon>Marasmiineae</taxon>
        <taxon>Mycenaceae</taxon>
        <taxon>Mycena</taxon>
    </lineage>
</organism>
<name>A0AAD7J0K8_9AGAR</name>
<accession>A0AAD7J0K8</accession>
<keyword evidence="2" id="KW-1185">Reference proteome</keyword>
<protein>
    <submittedName>
        <fullName evidence="1">Uncharacterized protein</fullName>
    </submittedName>
</protein>